<organism evidence="9 11">
    <name type="scientific">Odoribacter splanchnicus</name>
    <dbReference type="NCBI Taxonomy" id="28118"/>
    <lineage>
        <taxon>Bacteria</taxon>
        <taxon>Pseudomonadati</taxon>
        <taxon>Bacteroidota</taxon>
        <taxon>Bacteroidia</taxon>
        <taxon>Bacteroidales</taxon>
        <taxon>Odoribacteraceae</taxon>
        <taxon>Odoribacter</taxon>
    </lineage>
</organism>
<dbReference type="RefSeq" id="WP_022161178.1">
    <property type="nucleotide sequence ID" value="NZ_CABJFF010000007.1"/>
</dbReference>
<evidence type="ECO:0000313" key="12">
    <source>
        <dbReference type="Proteomes" id="UP000284243"/>
    </source>
</evidence>
<dbReference type="Gene3D" id="1.25.40.390">
    <property type="match status" value="1"/>
</dbReference>
<comment type="caution">
    <text evidence="9">The sequence shown here is derived from an EMBL/GenBank/DDBJ whole genome shotgun (WGS) entry which is preliminary data.</text>
</comment>
<gene>
    <name evidence="9" type="ORF">DWW24_03670</name>
    <name evidence="8" type="ORF">DWW57_07290</name>
    <name evidence="10" type="ORF">DXA53_01235</name>
</gene>
<dbReference type="InterPro" id="IPR012944">
    <property type="entry name" value="SusD_RagB_dom"/>
</dbReference>
<feature type="domain" description="RagB/SusD" evidence="6">
    <location>
        <begin position="313"/>
        <end position="638"/>
    </location>
</feature>
<evidence type="ECO:0000256" key="1">
    <source>
        <dbReference type="ARBA" id="ARBA00004442"/>
    </source>
</evidence>
<dbReference type="Pfam" id="PF07980">
    <property type="entry name" value="SusD_RagB"/>
    <property type="match status" value="1"/>
</dbReference>
<evidence type="ECO:0000313" key="11">
    <source>
        <dbReference type="Proteomes" id="UP000283426"/>
    </source>
</evidence>
<sequence length="638" mass="74526">MKYVNILLIGLVLLFPGCTFLDVVPEGNIESIESNFEKRDQTENWFKYCHFWVSPFTTSVISNPAYMGTDEVVAGTYLRESGFNWSGLYIADGLQRTFDPYCNMWRRDAVYNSIRYCNTFLEKVWGVYNMTDAEKKLWVAEIKALKAYYYFELLRHYGPFVVMDENIDPGVPVEDMKKERSPVDVCVEEIVSLLDEAMKDLPLMKDKERSRWAYHSLESAAALKAMTLFYAASPLFNGNPAYSGFVNSKGEKLFSQQKDPEKWRYAAEAVDSALLICNRGGKYLISSESDKITDRIKDIEASAIALNFENAEAIYMFRYESFVNGGWPKWTRPYFNSTDEDYNMEMKGCVAPSLKMVEMYYTEHGLPIEEDKAWWKYEERYTMGTEDDKRYKDVVAMDEKVLKLHLKREPRFYAHIAADRCYYQLGKKNVLVEAYRGERFGTREASITNSVPQNLTGYWMKKGSDSEVSNVGYNNAFTNDYPCVLIRLADLYLMKAEAWNEYLAVPDEEHVYAPLNEVRRRAGIPDVKEAWETYAKNPGKVATKEGMRKIIHREWDIEFAFEGRRFWNLRRWLTAVDELNEEQYGWNIVGQNAREFYNNFREPVRVWAKRKFISPRDYLFPLQSEEVMISGCVQNPGW</sequence>
<comment type="similarity">
    <text evidence="2">Belongs to the SusD family.</text>
</comment>
<keyword evidence="4" id="KW-0472">Membrane</keyword>
<dbReference type="GO" id="GO:0009279">
    <property type="term" value="C:cell outer membrane"/>
    <property type="evidence" value="ECO:0007669"/>
    <property type="project" value="UniProtKB-SubCell"/>
</dbReference>
<evidence type="ECO:0000313" key="10">
    <source>
        <dbReference type="EMBL" id="RGY09434.1"/>
    </source>
</evidence>
<evidence type="ECO:0000313" key="9">
    <source>
        <dbReference type="EMBL" id="RGV29192.1"/>
    </source>
</evidence>
<dbReference type="InterPro" id="IPR011990">
    <property type="entry name" value="TPR-like_helical_dom_sf"/>
</dbReference>
<keyword evidence="5" id="KW-0998">Cell outer membrane</keyword>
<name>A0A412WPX7_9BACT</name>
<dbReference type="Proteomes" id="UP000283426">
    <property type="component" value="Unassembled WGS sequence"/>
</dbReference>
<evidence type="ECO:0000256" key="2">
    <source>
        <dbReference type="ARBA" id="ARBA00006275"/>
    </source>
</evidence>
<evidence type="ECO:0000313" key="8">
    <source>
        <dbReference type="EMBL" id="RGU56988.1"/>
    </source>
</evidence>
<dbReference type="EMBL" id="QSCO01000002">
    <property type="protein sequence ID" value="RGY09434.1"/>
    <property type="molecule type" value="Genomic_DNA"/>
</dbReference>
<evidence type="ECO:0000256" key="4">
    <source>
        <dbReference type="ARBA" id="ARBA00023136"/>
    </source>
</evidence>
<dbReference type="AlphaFoldDB" id="A0A412WPX7"/>
<keyword evidence="3" id="KW-0732">Signal</keyword>
<dbReference type="Proteomes" id="UP000284434">
    <property type="component" value="Unassembled WGS sequence"/>
</dbReference>
<protein>
    <submittedName>
        <fullName evidence="9">RagB/SusD family nutrient uptake outer membrane protein</fullName>
    </submittedName>
</protein>
<reference evidence="11 12" key="1">
    <citation type="submission" date="2018-08" db="EMBL/GenBank/DDBJ databases">
        <title>A genome reference for cultivated species of the human gut microbiota.</title>
        <authorList>
            <person name="Zou Y."/>
            <person name="Xue W."/>
            <person name="Luo G."/>
        </authorList>
    </citation>
    <scope>NUCLEOTIDE SEQUENCE [LARGE SCALE GENOMIC DNA]</scope>
    <source>
        <strain evidence="9 11">AF14-6AC</strain>
        <strain evidence="8 12">AF16-14</strain>
        <strain evidence="10 13">OF03-11</strain>
    </source>
</reference>
<dbReference type="SUPFAM" id="SSF48452">
    <property type="entry name" value="TPR-like"/>
    <property type="match status" value="1"/>
</dbReference>
<evidence type="ECO:0000259" key="6">
    <source>
        <dbReference type="Pfam" id="PF07980"/>
    </source>
</evidence>
<feature type="domain" description="SusD-like N-terminal" evidence="7">
    <location>
        <begin position="97"/>
        <end position="221"/>
    </location>
</feature>
<comment type="subcellular location">
    <subcellularLocation>
        <location evidence="1">Cell outer membrane</location>
    </subcellularLocation>
</comment>
<accession>A0A412WPX7</accession>
<dbReference type="InterPro" id="IPR033985">
    <property type="entry name" value="SusD-like_N"/>
</dbReference>
<dbReference type="Pfam" id="PF14322">
    <property type="entry name" value="SusD-like_3"/>
    <property type="match status" value="1"/>
</dbReference>
<evidence type="ECO:0000313" key="13">
    <source>
        <dbReference type="Proteomes" id="UP000284434"/>
    </source>
</evidence>
<evidence type="ECO:0000256" key="5">
    <source>
        <dbReference type="ARBA" id="ARBA00023237"/>
    </source>
</evidence>
<dbReference type="Proteomes" id="UP000284243">
    <property type="component" value="Unassembled WGS sequence"/>
</dbReference>
<proteinExistence type="inferred from homology"/>
<dbReference type="EMBL" id="QRYC01000007">
    <property type="protein sequence ID" value="RGU56988.1"/>
    <property type="molecule type" value="Genomic_DNA"/>
</dbReference>
<evidence type="ECO:0000256" key="3">
    <source>
        <dbReference type="ARBA" id="ARBA00022729"/>
    </source>
</evidence>
<evidence type="ECO:0000259" key="7">
    <source>
        <dbReference type="Pfam" id="PF14322"/>
    </source>
</evidence>
<dbReference type="EMBL" id="QRYW01000006">
    <property type="protein sequence ID" value="RGV29192.1"/>
    <property type="molecule type" value="Genomic_DNA"/>
</dbReference>